<feature type="region of interest" description="Disordered" evidence="1">
    <location>
        <begin position="36"/>
        <end position="58"/>
    </location>
</feature>
<protein>
    <submittedName>
        <fullName evidence="2">Uncharacterized protein</fullName>
    </submittedName>
</protein>
<evidence type="ECO:0000313" key="2">
    <source>
        <dbReference type="EMBL" id="KAK1130278.1"/>
    </source>
</evidence>
<reference evidence="2" key="1">
    <citation type="submission" date="2021-10" db="EMBL/GenBank/DDBJ databases">
        <title>Melipona bicolor Genome sequencing and assembly.</title>
        <authorList>
            <person name="Araujo N.S."/>
            <person name="Arias M.C."/>
        </authorList>
    </citation>
    <scope>NUCLEOTIDE SEQUENCE</scope>
    <source>
        <strain evidence="2">USP_2M_L1-L4_2017</strain>
        <tissue evidence="2">Whole body</tissue>
    </source>
</reference>
<dbReference type="Proteomes" id="UP001177670">
    <property type="component" value="Unassembled WGS sequence"/>
</dbReference>
<organism evidence="2 3">
    <name type="scientific">Melipona bicolor</name>
    <dbReference type="NCBI Taxonomy" id="60889"/>
    <lineage>
        <taxon>Eukaryota</taxon>
        <taxon>Metazoa</taxon>
        <taxon>Ecdysozoa</taxon>
        <taxon>Arthropoda</taxon>
        <taxon>Hexapoda</taxon>
        <taxon>Insecta</taxon>
        <taxon>Pterygota</taxon>
        <taxon>Neoptera</taxon>
        <taxon>Endopterygota</taxon>
        <taxon>Hymenoptera</taxon>
        <taxon>Apocrita</taxon>
        <taxon>Aculeata</taxon>
        <taxon>Apoidea</taxon>
        <taxon>Anthophila</taxon>
        <taxon>Apidae</taxon>
        <taxon>Melipona</taxon>
    </lineage>
</organism>
<dbReference type="EMBL" id="JAHYIQ010000007">
    <property type="protein sequence ID" value="KAK1130278.1"/>
    <property type="molecule type" value="Genomic_DNA"/>
</dbReference>
<accession>A0AA40G384</accession>
<comment type="caution">
    <text evidence="2">The sequence shown here is derived from an EMBL/GenBank/DDBJ whole genome shotgun (WGS) entry which is preliminary data.</text>
</comment>
<dbReference type="AlphaFoldDB" id="A0AA40G384"/>
<proteinExistence type="predicted"/>
<name>A0AA40G384_9HYME</name>
<evidence type="ECO:0000256" key="1">
    <source>
        <dbReference type="SAM" id="MobiDB-lite"/>
    </source>
</evidence>
<keyword evidence="3" id="KW-1185">Reference proteome</keyword>
<gene>
    <name evidence="2" type="ORF">K0M31_018416</name>
</gene>
<sequence>MEEEGLGETKIYHVPLYLVTPFDHCPYGSSIWKRRLGSERNNRKQKQKQKNTAKEKIPGTECPTRQLIATAKVCSGDLKGSKLLLAWETKRRLVSKELVGRWHTLARTLTTQPYRTTLERKHSLLSR</sequence>
<evidence type="ECO:0000313" key="3">
    <source>
        <dbReference type="Proteomes" id="UP001177670"/>
    </source>
</evidence>